<name>A0ABC9PBF7_STRSA</name>
<dbReference type="Gene3D" id="3.10.20.730">
    <property type="entry name" value="RNAP, epsilon subunit-like"/>
    <property type="match status" value="1"/>
</dbReference>
<dbReference type="EC" id="2.7.7.6" evidence="5"/>
<evidence type="ECO:0000313" key="7">
    <source>
        <dbReference type="Proteomes" id="UP000003857"/>
    </source>
</evidence>
<dbReference type="GO" id="GO:0000428">
    <property type="term" value="C:DNA-directed RNA polymerase complex"/>
    <property type="evidence" value="ECO:0007669"/>
    <property type="project" value="UniProtKB-KW"/>
</dbReference>
<proteinExistence type="inferred from homology"/>
<keyword evidence="3 5" id="KW-0548">Nucleotidyltransferase</keyword>
<protein>
    <recommendedName>
        <fullName evidence="5">DNA-directed RNA polymerase subunit epsilon</fullName>
        <shortName evidence="5">RNAP epsilon subunit</shortName>
        <ecNumber evidence="5">2.7.7.6</ecNumber>
    </recommendedName>
    <alternativeName>
        <fullName evidence="5">RNA polymerase epsilon subunit</fullName>
    </alternativeName>
    <alternativeName>
        <fullName evidence="5">Transcriptase subunit epsilon</fullName>
    </alternativeName>
</protein>
<reference evidence="6 7" key="1">
    <citation type="submission" date="2011-01" db="EMBL/GenBank/DDBJ databases">
        <authorList>
            <person name="Muzny D."/>
            <person name="Qin X."/>
            <person name="Buhay C."/>
            <person name="Dugan-Rocha S."/>
            <person name="Ding Y."/>
            <person name="Chen G."/>
            <person name="Hawes A."/>
            <person name="Holder M."/>
            <person name="Jhangiani S."/>
            <person name="Johnson A."/>
            <person name="Khan Z."/>
            <person name="Li Z."/>
            <person name="Liu W."/>
            <person name="Liu X."/>
            <person name="Perez L."/>
            <person name="Shen H."/>
            <person name="Wang Q."/>
            <person name="Watt J."/>
            <person name="Xi L."/>
            <person name="Xin Y."/>
            <person name="Zhou J."/>
            <person name="Deng J."/>
            <person name="Jiang H."/>
            <person name="Liu Y."/>
            <person name="Qu J."/>
            <person name="Song X.-Z."/>
            <person name="Zhang L."/>
            <person name="Villasana D."/>
            <person name="Johnson A."/>
            <person name="Liu J."/>
            <person name="Liyanage D."/>
            <person name="Lorensuhewa L."/>
            <person name="Robinson T."/>
            <person name="Song A."/>
            <person name="Song B.-B."/>
            <person name="Dinh H."/>
            <person name="Thornton R."/>
            <person name="Coyle M."/>
            <person name="Francisco L."/>
            <person name="Jackson L."/>
            <person name="Javaid M."/>
            <person name="Korchina V."/>
            <person name="Kovar C."/>
            <person name="Mata R."/>
            <person name="Mathew T."/>
            <person name="Ngo R."/>
            <person name="Nguyen L."/>
            <person name="Nguyen N."/>
            <person name="Okwuonu G."/>
            <person name="Ongeri F."/>
            <person name="Pham C."/>
            <person name="Simmons D."/>
            <person name="Wilczek-Boney K."/>
            <person name="Hale W."/>
            <person name="Jakkamsetti A."/>
            <person name="Pham P."/>
            <person name="Ruth R."/>
            <person name="San Lucas F."/>
            <person name="Warren J."/>
            <person name="Zhang J."/>
            <person name="Zhao Z."/>
            <person name="Zhou C."/>
            <person name="Zhu D."/>
            <person name="Lee S."/>
            <person name="Bess C."/>
            <person name="Blankenburg K."/>
            <person name="Forbes L."/>
            <person name="Fu Q."/>
            <person name="Gubbala S."/>
            <person name="Hirani K."/>
            <person name="Jayaseelan J.C."/>
            <person name="Lara F."/>
            <person name="Munidasa M."/>
            <person name="Palculict T."/>
            <person name="Patil S."/>
            <person name="Pu L.-L."/>
            <person name="Saada N."/>
            <person name="Tang L."/>
            <person name="Weissenberger G."/>
            <person name="Zhu Y."/>
            <person name="Hemphill L."/>
            <person name="Shang Y."/>
            <person name="Youmans B."/>
            <person name="Ayvaz T."/>
            <person name="Ross M."/>
            <person name="Santibanez J."/>
            <person name="Aqrawi P."/>
            <person name="Gross S."/>
            <person name="Joshi V."/>
            <person name="Fowler G."/>
            <person name="Nazareth L."/>
            <person name="Reid J."/>
            <person name="Worley K."/>
            <person name="Petrosino J."/>
            <person name="Highlander S."/>
            <person name="Gibbs R."/>
        </authorList>
    </citation>
    <scope>NUCLEOTIDE SEQUENCE [LARGE SCALE GENOMIC DNA]</scope>
    <source>
        <strain evidence="6 7">SK405</strain>
    </source>
</reference>
<evidence type="ECO:0000313" key="6">
    <source>
        <dbReference type="EMBL" id="EGC24110.1"/>
    </source>
</evidence>
<dbReference type="Pfam" id="PF07288">
    <property type="entry name" value="RpoY"/>
    <property type="match status" value="1"/>
</dbReference>
<keyword evidence="1 5" id="KW-0240">DNA-directed RNA polymerase</keyword>
<dbReference type="InterPro" id="IPR009907">
    <property type="entry name" value="RpoY"/>
</dbReference>
<dbReference type="AlphaFoldDB" id="A0ABC9PBF7"/>
<comment type="caution">
    <text evidence="6">The sequence shown here is derived from an EMBL/GenBank/DDBJ whole genome shotgun (WGS) entry which is preliminary data.</text>
</comment>
<evidence type="ECO:0000256" key="1">
    <source>
        <dbReference type="ARBA" id="ARBA00022478"/>
    </source>
</evidence>
<organism evidence="6 7">
    <name type="scientific">Streptococcus sanguinis SK405</name>
    <dbReference type="NCBI Taxonomy" id="888817"/>
    <lineage>
        <taxon>Bacteria</taxon>
        <taxon>Bacillati</taxon>
        <taxon>Bacillota</taxon>
        <taxon>Bacilli</taxon>
        <taxon>Lactobacillales</taxon>
        <taxon>Streptococcaceae</taxon>
        <taxon>Streptococcus</taxon>
    </lineage>
</organism>
<keyword evidence="4 5" id="KW-0804">Transcription</keyword>
<evidence type="ECO:0000256" key="3">
    <source>
        <dbReference type="ARBA" id="ARBA00022695"/>
    </source>
</evidence>
<accession>A0ABC9PBF7</accession>
<keyword evidence="2 5" id="KW-0808">Transferase</keyword>
<dbReference type="GO" id="GO:0003899">
    <property type="term" value="F:DNA-directed RNA polymerase activity"/>
    <property type="evidence" value="ECO:0007669"/>
    <property type="project" value="UniProtKB-UniRule"/>
</dbReference>
<gene>
    <name evidence="5" type="primary">rpoY</name>
    <name evidence="6" type="ORF">HMPREF9390_1941</name>
</gene>
<evidence type="ECO:0000256" key="5">
    <source>
        <dbReference type="HAMAP-Rule" id="MF_01553"/>
    </source>
</evidence>
<dbReference type="NCBIfam" id="NF010188">
    <property type="entry name" value="PRK13667.1"/>
    <property type="match status" value="1"/>
</dbReference>
<comment type="function">
    <text evidence="5">A non-essential component of RNA polymerase (RNAP).</text>
</comment>
<dbReference type="HAMAP" id="MF_01553">
    <property type="entry name" value="RNApol_bact_RpoY"/>
    <property type="match status" value="1"/>
</dbReference>
<comment type="subunit">
    <text evidence="5">RNAP is composed of a core of 2 alpha, a beta and a beta' subunit. The core is associated with a delta subunit, and at least one of epsilon or omega. When a sigma factor is associated with the core the holoenzyme is formed, which can initiate transcription.</text>
</comment>
<sequence>MKGNVMIYKVFYQETKERSPRREKTRALYLDIQADSELEGRIQARKLIEENTPYNIEFIELLSDKHLEYEKESGTFELTEF</sequence>
<comment type="similarity">
    <text evidence="5">Belongs to the RNA polymerase subunit epsilon family.</text>
</comment>
<comment type="catalytic activity">
    <reaction evidence="5">
        <text>RNA(n) + a ribonucleoside 5'-triphosphate = RNA(n+1) + diphosphate</text>
        <dbReference type="Rhea" id="RHEA:21248"/>
        <dbReference type="Rhea" id="RHEA-COMP:14527"/>
        <dbReference type="Rhea" id="RHEA-COMP:17342"/>
        <dbReference type="ChEBI" id="CHEBI:33019"/>
        <dbReference type="ChEBI" id="CHEBI:61557"/>
        <dbReference type="ChEBI" id="CHEBI:140395"/>
        <dbReference type="EC" id="2.7.7.6"/>
    </reaction>
</comment>
<dbReference type="EMBL" id="AEWZ01000004">
    <property type="protein sequence ID" value="EGC24110.1"/>
    <property type="molecule type" value="Genomic_DNA"/>
</dbReference>
<evidence type="ECO:0000256" key="4">
    <source>
        <dbReference type="ARBA" id="ARBA00023163"/>
    </source>
</evidence>
<dbReference type="GO" id="GO:0006351">
    <property type="term" value="P:DNA-templated transcription"/>
    <property type="evidence" value="ECO:0007669"/>
    <property type="project" value="UniProtKB-UniRule"/>
</dbReference>
<evidence type="ECO:0000256" key="2">
    <source>
        <dbReference type="ARBA" id="ARBA00022679"/>
    </source>
</evidence>
<dbReference type="GO" id="GO:0003677">
    <property type="term" value="F:DNA binding"/>
    <property type="evidence" value="ECO:0007669"/>
    <property type="project" value="UniProtKB-UniRule"/>
</dbReference>
<dbReference type="Proteomes" id="UP000003857">
    <property type="component" value="Unassembled WGS sequence"/>
</dbReference>